<keyword evidence="2" id="KW-0614">Plasmid</keyword>
<organism evidence="2 3">
    <name type="scientific">Acaryochloris marina (strain MBIC 11017)</name>
    <dbReference type="NCBI Taxonomy" id="329726"/>
    <lineage>
        <taxon>Bacteria</taxon>
        <taxon>Bacillati</taxon>
        <taxon>Cyanobacteriota</taxon>
        <taxon>Cyanophyceae</taxon>
        <taxon>Acaryochloridales</taxon>
        <taxon>Acaryochloridaceae</taxon>
        <taxon>Acaryochloris</taxon>
    </lineage>
</organism>
<protein>
    <recommendedName>
        <fullName evidence="1">GIY-YIG domain-containing protein</fullName>
    </recommendedName>
</protein>
<dbReference type="EMBL" id="CP000842">
    <property type="protein sequence ID" value="ABW32897.1"/>
    <property type="molecule type" value="Genomic_DNA"/>
</dbReference>
<keyword evidence="3" id="KW-1185">Reference proteome</keyword>
<evidence type="ECO:0000313" key="2">
    <source>
        <dbReference type="EMBL" id="ABW32897.1"/>
    </source>
</evidence>
<dbReference type="InterPro" id="IPR000305">
    <property type="entry name" value="GIY-YIG_endonuc"/>
</dbReference>
<dbReference type="Proteomes" id="UP000000268">
    <property type="component" value="Plasmid pREB5"/>
</dbReference>
<geneLocation type="plasmid" evidence="2 3">
    <name>pREB5</name>
</geneLocation>
<dbReference type="RefSeq" id="WP_012167955.1">
    <property type="nucleotide sequence ID" value="NC_009930.1"/>
</dbReference>
<reference evidence="2 3" key="1">
    <citation type="journal article" date="2008" name="Proc. Natl. Acad. Sci. U.S.A.">
        <title>Niche adaptation and genome expansion in the chlorophyll d-producing cyanobacterium Acaryochloris marina.</title>
        <authorList>
            <person name="Swingley W.D."/>
            <person name="Chen M."/>
            <person name="Cheung P.C."/>
            <person name="Conrad A.L."/>
            <person name="Dejesa L.C."/>
            <person name="Hao J."/>
            <person name="Honchak B.M."/>
            <person name="Karbach L.E."/>
            <person name="Kurdoglu A."/>
            <person name="Lahiri S."/>
            <person name="Mastrian S.D."/>
            <person name="Miyashita H."/>
            <person name="Page L."/>
            <person name="Ramakrishna P."/>
            <person name="Satoh S."/>
            <person name="Sattley W.M."/>
            <person name="Shimada Y."/>
            <person name="Taylor H.L."/>
            <person name="Tomo T."/>
            <person name="Tsuchiya T."/>
            <person name="Wang Z.T."/>
            <person name="Raymond J."/>
            <person name="Mimuro M."/>
            <person name="Blankenship R.E."/>
            <person name="Touchman J.W."/>
        </authorList>
    </citation>
    <scope>NUCLEOTIDE SEQUENCE [LARGE SCALE GENOMIC DNA]</scope>
    <source>
        <strain evidence="3">MBIC 11017</strain>
        <plasmid evidence="3">Plasmid pREB5</plasmid>
    </source>
</reference>
<proteinExistence type="predicted"/>
<dbReference type="HOGENOM" id="CLU_1407554_0_0_3"/>
<evidence type="ECO:0000259" key="1">
    <source>
        <dbReference type="Pfam" id="PF01541"/>
    </source>
</evidence>
<evidence type="ECO:0000313" key="3">
    <source>
        <dbReference type="Proteomes" id="UP000000268"/>
    </source>
</evidence>
<dbReference type="AlphaFoldDB" id="A8ZPG1"/>
<sequence length="193" mass="22549">MAEQSSLFNDLELRDIRFSSSSPPILQMSDTALKEWKARIFRYQTQVNESAPTQQGSLFDLAQPSTDPASIDPFSLKQQNTEFWRDTFDEGIAALYFVIDQELPLLLYVGETSKSNQRWKGVHDCKDYLHNYVAAHRIHKLPVRVTISFWREAPADYHPRQQLEQALIQKWKPPFNRESRKHWGAPFRDAKPD</sequence>
<dbReference type="KEGG" id="amr:AM1_E0128"/>
<feature type="domain" description="GIY-YIG" evidence="1">
    <location>
        <begin position="95"/>
        <end position="173"/>
    </location>
</feature>
<dbReference type="Pfam" id="PF01541">
    <property type="entry name" value="GIY-YIG"/>
    <property type="match status" value="1"/>
</dbReference>
<name>A8ZPG1_ACAM1</name>
<dbReference type="OrthoDB" id="508938at2"/>
<accession>A8ZPG1</accession>
<gene>
    <name evidence="2" type="ordered locus">AM1_E0128</name>
</gene>